<dbReference type="Pfam" id="PF01094">
    <property type="entry name" value="ANF_receptor"/>
    <property type="match status" value="1"/>
</dbReference>
<name>A0A8C7EYM0_ONCKI</name>
<protein>
    <submittedName>
        <fullName evidence="11">Natriuretic peptide receptor 3</fullName>
    </submittedName>
</protein>
<dbReference type="GO" id="GO:0017046">
    <property type="term" value="F:peptide hormone binding"/>
    <property type="evidence" value="ECO:0007669"/>
    <property type="project" value="TreeGrafter"/>
</dbReference>
<dbReference type="InterPro" id="IPR028082">
    <property type="entry name" value="Peripla_BP_I"/>
</dbReference>
<feature type="region of interest" description="Disordered" evidence="8">
    <location>
        <begin position="426"/>
        <end position="503"/>
    </location>
</feature>
<feature type="signal peptide" evidence="9">
    <location>
        <begin position="1"/>
        <end position="22"/>
    </location>
</feature>
<keyword evidence="6" id="KW-0675">Receptor</keyword>
<keyword evidence="3 9" id="KW-0732">Signal</keyword>
<dbReference type="GO" id="GO:0007165">
    <property type="term" value="P:signal transduction"/>
    <property type="evidence" value="ECO:0007669"/>
    <property type="project" value="TreeGrafter"/>
</dbReference>
<dbReference type="Gene3D" id="3.40.50.2300">
    <property type="match status" value="2"/>
</dbReference>
<dbReference type="Proteomes" id="UP000694557">
    <property type="component" value="Unassembled WGS sequence"/>
</dbReference>
<dbReference type="InterPro" id="IPR001828">
    <property type="entry name" value="ANF_lig-bd_rcpt"/>
</dbReference>
<evidence type="ECO:0000256" key="8">
    <source>
        <dbReference type="SAM" id="MobiDB-lite"/>
    </source>
</evidence>
<gene>
    <name evidence="11" type="primary">NPR3</name>
    <name evidence="11" type="synonym">LOC109880156</name>
</gene>
<evidence type="ECO:0000256" key="7">
    <source>
        <dbReference type="ARBA" id="ARBA00023180"/>
    </source>
</evidence>
<reference evidence="11" key="2">
    <citation type="submission" date="2025-09" db="UniProtKB">
        <authorList>
            <consortium name="Ensembl"/>
        </authorList>
    </citation>
    <scope>IDENTIFICATION</scope>
</reference>
<dbReference type="PANTHER" id="PTHR44755:SF11">
    <property type="entry name" value="ATRIAL NATRIURETIC PEPTIDE RECEPTOR 3 ISOFORM X1"/>
    <property type="match status" value="1"/>
</dbReference>
<feature type="domain" description="Receptor ligand binding region" evidence="10">
    <location>
        <begin position="47"/>
        <end position="393"/>
    </location>
</feature>
<dbReference type="PROSITE" id="PS00458">
    <property type="entry name" value="ANF_RECEPTORS"/>
    <property type="match status" value="1"/>
</dbReference>
<evidence type="ECO:0000259" key="10">
    <source>
        <dbReference type="Pfam" id="PF01094"/>
    </source>
</evidence>
<dbReference type="GeneTree" id="ENSGT00440000033872"/>
<feature type="chain" id="PRO_5034051219" evidence="9">
    <location>
        <begin position="23"/>
        <end position="503"/>
    </location>
</feature>
<keyword evidence="7" id="KW-0325">Glycoprotein</keyword>
<keyword evidence="12" id="KW-1185">Reference proteome</keyword>
<dbReference type="InterPro" id="IPR001170">
    <property type="entry name" value="ANPR/GUC"/>
</dbReference>
<dbReference type="SUPFAM" id="SSF53822">
    <property type="entry name" value="Periplasmic binding protein-like I"/>
    <property type="match status" value="1"/>
</dbReference>
<evidence type="ECO:0000256" key="6">
    <source>
        <dbReference type="ARBA" id="ARBA00023170"/>
    </source>
</evidence>
<evidence type="ECO:0000313" key="12">
    <source>
        <dbReference type="Proteomes" id="UP000694557"/>
    </source>
</evidence>
<evidence type="ECO:0000256" key="1">
    <source>
        <dbReference type="ARBA" id="ARBA00004479"/>
    </source>
</evidence>
<evidence type="ECO:0000256" key="9">
    <source>
        <dbReference type="SAM" id="SignalP"/>
    </source>
</evidence>
<keyword evidence="4" id="KW-1133">Transmembrane helix</keyword>
<dbReference type="PRINTS" id="PR00255">
    <property type="entry name" value="NATPEPTIDER"/>
</dbReference>
<dbReference type="GO" id="GO:0016020">
    <property type="term" value="C:membrane"/>
    <property type="evidence" value="ECO:0007669"/>
    <property type="project" value="UniProtKB-SubCell"/>
</dbReference>
<dbReference type="AlphaFoldDB" id="A0A8C7EYM0"/>
<dbReference type="GO" id="GO:0016941">
    <property type="term" value="F:natriuretic peptide receptor activity"/>
    <property type="evidence" value="ECO:0007669"/>
    <property type="project" value="TreeGrafter"/>
</dbReference>
<dbReference type="PANTHER" id="PTHR44755">
    <property type="entry name" value="NATRIURETIC PEPTIDE RECEPTOR 3-RELATED"/>
    <property type="match status" value="1"/>
</dbReference>
<dbReference type="Ensembl" id="ENSOKIT00005000232.1">
    <property type="protein sequence ID" value="ENSOKIP00005000217.1"/>
    <property type="gene ID" value="ENSOKIG00005000147.1"/>
</dbReference>
<evidence type="ECO:0000256" key="5">
    <source>
        <dbReference type="ARBA" id="ARBA00023136"/>
    </source>
</evidence>
<keyword evidence="2" id="KW-0812">Transmembrane</keyword>
<dbReference type="InterPro" id="IPR052612">
    <property type="entry name" value="ANP_Clearance_Receptor"/>
</dbReference>
<organism evidence="11 12">
    <name type="scientific">Oncorhynchus kisutch</name>
    <name type="common">Coho salmon</name>
    <name type="synonym">Salmo kisutch</name>
    <dbReference type="NCBI Taxonomy" id="8019"/>
    <lineage>
        <taxon>Eukaryota</taxon>
        <taxon>Metazoa</taxon>
        <taxon>Chordata</taxon>
        <taxon>Craniata</taxon>
        <taxon>Vertebrata</taxon>
        <taxon>Euteleostomi</taxon>
        <taxon>Actinopterygii</taxon>
        <taxon>Neopterygii</taxon>
        <taxon>Teleostei</taxon>
        <taxon>Protacanthopterygii</taxon>
        <taxon>Salmoniformes</taxon>
        <taxon>Salmonidae</taxon>
        <taxon>Salmoninae</taxon>
        <taxon>Oncorhynchus</taxon>
    </lineage>
</organism>
<reference evidence="11" key="1">
    <citation type="submission" date="2025-08" db="UniProtKB">
        <authorList>
            <consortium name="Ensembl"/>
        </authorList>
    </citation>
    <scope>IDENTIFICATION</scope>
</reference>
<proteinExistence type="predicted"/>
<comment type="subcellular location">
    <subcellularLocation>
        <location evidence="1">Membrane</location>
        <topology evidence="1">Single-pass type I membrane protein</topology>
    </subcellularLocation>
</comment>
<sequence length="503" mass="56093">MPCYISVCLYIWLGLLPGRTSATVIEDIEVLVMLPKNNSYMFSIARVAPAIEYAKQRLKIGGGVYSGFNFNLRYEDSNCGNDALFSLVDRSCEKKPDLVLGPVCEYAAAPVVRMASHWNIPVISTGALASGFSDKEKEYSHLTRISPSYLKMAETFSAMFRHFNWKDALLIFDDDKEERNCYFTLEGVHLKLMEEYQTVHIAINTKEEGLNADDIINYIYESEVVIMCAGADIVRDIMLAVHRRRLTNGSYIFFNIELFNSSSYGNGSWKRGDRYDSEARQAYSALNTVTLLRTVKPEFDNFSLEVKRSIQKAGLPDCDDCDNINMFVEGFHDALLLYALALHEAIRNGLTKKDGAEITYRMWNRTFEGIAGQVSMDFNGDRYGDFSVMSMTNTEAGTYEVRTEPQPNPEPPARLLIRAVIHRASQRRSGDLGSGHKESLSRSADLGSGHEESLSRSVDLGSGHKESLSRSGDLGSGHKESLSRSADLGSGHEESLSRSGDLG</sequence>
<evidence type="ECO:0000256" key="3">
    <source>
        <dbReference type="ARBA" id="ARBA00022729"/>
    </source>
</evidence>
<evidence type="ECO:0000256" key="2">
    <source>
        <dbReference type="ARBA" id="ARBA00022692"/>
    </source>
</evidence>
<accession>A0A8C7EYM0</accession>
<evidence type="ECO:0000256" key="4">
    <source>
        <dbReference type="ARBA" id="ARBA00022989"/>
    </source>
</evidence>
<evidence type="ECO:0000313" key="11">
    <source>
        <dbReference type="Ensembl" id="ENSOKIP00005000217.1"/>
    </source>
</evidence>
<keyword evidence="5" id="KW-0472">Membrane</keyword>
<dbReference type="FunFam" id="3.40.50.2300:FF:000147">
    <property type="entry name" value="Atrial natriuretic peptide receptor 3"/>
    <property type="match status" value="1"/>
</dbReference>
<feature type="compositionally biased region" description="Basic and acidic residues" evidence="8">
    <location>
        <begin position="428"/>
        <end position="440"/>
    </location>
</feature>